<dbReference type="FunCoup" id="A0A6L2PFJ1">
    <property type="interactions" value="17"/>
</dbReference>
<feature type="domain" description="DUF4758" evidence="2">
    <location>
        <begin position="347"/>
        <end position="402"/>
    </location>
</feature>
<dbReference type="PANTHER" id="PTHR39072">
    <property type="entry name" value="RE48511P"/>
    <property type="match status" value="1"/>
</dbReference>
<feature type="compositionally biased region" description="Polar residues" evidence="1">
    <location>
        <begin position="902"/>
        <end position="913"/>
    </location>
</feature>
<dbReference type="Pfam" id="PF15950">
    <property type="entry name" value="DUF4758"/>
    <property type="match status" value="1"/>
</dbReference>
<feature type="region of interest" description="Disordered" evidence="1">
    <location>
        <begin position="581"/>
        <end position="660"/>
    </location>
</feature>
<keyword evidence="4" id="KW-1185">Reference proteome</keyword>
<accession>A0A6L2PFJ1</accession>
<feature type="compositionally biased region" description="Polar residues" evidence="1">
    <location>
        <begin position="607"/>
        <end position="617"/>
    </location>
</feature>
<feature type="compositionally biased region" description="Basic and acidic residues" evidence="1">
    <location>
        <begin position="493"/>
        <end position="504"/>
    </location>
</feature>
<dbReference type="AlphaFoldDB" id="A0A6L2PFJ1"/>
<dbReference type="InterPro" id="IPR031866">
    <property type="entry name" value="DUF4758"/>
</dbReference>
<proteinExistence type="predicted"/>
<name>A0A6L2PFJ1_COPFO</name>
<protein>
    <recommendedName>
        <fullName evidence="2">DUF4758 domain-containing protein</fullName>
    </recommendedName>
</protein>
<dbReference type="PANTHER" id="PTHR39072:SF3">
    <property type="entry name" value="RE48511P"/>
    <property type="match status" value="1"/>
</dbReference>
<feature type="compositionally biased region" description="Basic and acidic residues" evidence="1">
    <location>
        <begin position="108"/>
        <end position="119"/>
    </location>
</feature>
<evidence type="ECO:0000256" key="1">
    <source>
        <dbReference type="SAM" id="MobiDB-lite"/>
    </source>
</evidence>
<evidence type="ECO:0000313" key="4">
    <source>
        <dbReference type="Proteomes" id="UP000502823"/>
    </source>
</evidence>
<feature type="compositionally biased region" description="Low complexity" evidence="1">
    <location>
        <begin position="516"/>
        <end position="536"/>
    </location>
</feature>
<comment type="caution">
    <text evidence="3">The sequence shown here is derived from an EMBL/GenBank/DDBJ whole genome shotgun (WGS) entry which is preliminary data.</text>
</comment>
<evidence type="ECO:0000313" key="3">
    <source>
        <dbReference type="EMBL" id="GFG29345.1"/>
    </source>
</evidence>
<organism evidence="3 4">
    <name type="scientific">Coptotermes formosanus</name>
    <name type="common">Formosan subterranean termite</name>
    <dbReference type="NCBI Taxonomy" id="36987"/>
    <lineage>
        <taxon>Eukaryota</taxon>
        <taxon>Metazoa</taxon>
        <taxon>Ecdysozoa</taxon>
        <taxon>Arthropoda</taxon>
        <taxon>Hexapoda</taxon>
        <taxon>Insecta</taxon>
        <taxon>Pterygota</taxon>
        <taxon>Neoptera</taxon>
        <taxon>Polyneoptera</taxon>
        <taxon>Dictyoptera</taxon>
        <taxon>Blattodea</taxon>
        <taxon>Blattoidea</taxon>
        <taxon>Termitoidae</taxon>
        <taxon>Rhinotermitidae</taxon>
        <taxon>Coptotermes</taxon>
    </lineage>
</organism>
<dbReference type="EMBL" id="BLKM01006964">
    <property type="protein sequence ID" value="GFG29345.1"/>
    <property type="molecule type" value="Genomic_DNA"/>
</dbReference>
<feature type="region of interest" description="Disordered" evidence="1">
    <location>
        <begin position="899"/>
        <end position="924"/>
    </location>
</feature>
<dbReference type="Proteomes" id="UP000502823">
    <property type="component" value="Unassembled WGS sequence"/>
</dbReference>
<evidence type="ECO:0000259" key="2">
    <source>
        <dbReference type="Pfam" id="PF15950"/>
    </source>
</evidence>
<gene>
    <name evidence="3" type="ORF">Cfor_01232</name>
</gene>
<sequence length="1134" mass="122556">MDGQCLCVAVWCRYSSAAFTPSGGPVYVNPQAAAAQSIAIQQQQQNEAVELLTQTVYGFLDFTTTIGNTVMVFSPQSALADGGKKTAATTASVIETKPAKQTSPAEHSSLEIKPSKITENKGAIPSSGNSPSNKKITSNVEVKVGPPATIFSSVVEVRGGGNPTRVADVKQEPSNIIEIKKGASSIVEIREGGPSVLSSKVEVRGGTSVLTNIKNEPSTKLEVRGGPSSVVEVKTRPSKILFSRVEVVGAEIPPSVTLAENPQDHDNNVPTIFSSMVEIRSSSEEPALSGNNVVEPEYDFLSRQPSEVVDETYKIINLRPSSKFHLKPRQSDIRSKVNVITSQRDDHGIKATRGAGELSHPTGLVTTLGGTVVKEGVTTVHETSVIGTYISGKYAQVLQSTSHIFPAHHGKVKPTSSSSMRILKTAAPVLGKPRGSAHLEPTPAGSLYEETVALPLEALFSSAPSPNFIKSSRKPGGPTQPKNSLHSRFQRGRGREPQDSREQDLVEDDSLSATPSGGRRFQPQSSQRRSGFRPSSNTVNNDGNGYSRRGYKPRVQSSSVDSAPSSTSLYKFKLARPAGRWQYKTTPKPRVNIRKQNEEETPLYDNMTLTTTQQPHPQFNPAASELKARSDDPDQEPTGSDVGLTSTNNDESEQAPPVPETIKVEISTPADFKDTYYEIATIKSPYTFQVGTVKNTRFITVTSTFEKSLDNTESPAVISSSATEPLTENILASTIAPGYDKDNNLPIDSSIATLPPIGLAGDAETPPLETLTETFSTTQLLLKTHILPVIRGGSNTTKYTLVQSYHVTRLVTATKTLPPMEVYHFVPSKTLNEFNTHLEEAGSELHLELEFGDENNQDDDEKPGALRALQPDIDLANIGSDFDLSDVDKTRIPEGHIRLKKAQSTAPKVTSSPETPPTPALSPEQVQQLALLRLLNPAAAAAIPQVVTTSRPILKVETIYESHVLPVINGASTTYSTISRPVTTVSKTEYEYGTSTLPALPVPPVNQLNPLFPQQQLHQFAITSTPVVTQTVVTETESKVLKLTFGAKTAYTTLLSTKVVPTVLTTYVTASIPVQPSAPAFPGYFPAPYPQFPYRSSSSTTQDCQVNRPLSYEQMRNIPFRLSSPKQLHVVITI</sequence>
<dbReference type="InParanoid" id="A0A6L2PFJ1"/>
<reference evidence="4" key="1">
    <citation type="submission" date="2020-01" db="EMBL/GenBank/DDBJ databases">
        <title>Draft genome sequence of the Termite Coptotermes fromosanus.</title>
        <authorList>
            <person name="Itakura S."/>
            <person name="Yosikawa Y."/>
            <person name="Umezawa K."/>
        </authorList>
    </citation>
    <scope>NUCLEOTIDE SEQUENCE [LARGE SCALE GENOMIC DNA]</scope>
</reference>
<feature type="region of interest" description="Disordered" evidence="1">
    <location>
        <begin position="95"/>
        <end position="138"/>
    </location>
</feature>
<dbReference type="OrthoDB" id="6430068at2759"/>
<feature type="compositionally biased region" description="Low complexity" evidence="1">
    <location>
        <begin position="557"/>
        <end position="566"/>
    </location>
</feature>
<feature type="compositionally biased region" description="Polar residues" evidence="1">
    <location>
        <begin position="126"/>
        <end position="138"/>
    </location>
</feature>
<feature type="region of interest" description="Disordered" evidence="1">
    <location>
        <begin position="466"/>
        <end position="566"/>
    </location>
</feature>